<dbReference type="PROSITE" id="PS51683">
    <property type="entry name" value="SAM_OMT_II"/>
    <property type="match status" value="1"/>
</dbReference>
<gene>
    <name evidence="6" type="ORF">ACFQKB_25915</name>
</gene>
<dbReference type="InterPro" id="IPR036388">
    <property type="entry name" value="WH-like_DNA-bd_sf"/>
</dbReference>
<feature type="domain" description="O-methyltransferase C-terminal" evidence="4">
    <location>
        <begin position="114"/>
        <end position="317"/>
    </location>
</feature>
<evidence type="ECO:0000313" key="6">
    <source>
        <dbReference type="EMBL" id="MFC6883219.1"/>
    </source>
</evidence>
<evidence type="ECO:0000256" key="1">
    <source>
        <dbReference type="ARBA" id="ARBA00022603"/>
    </source>
</evidence>
<organism evidence="6 7">
    <name type="scientific">Actinomadura yumaensis</name>
    <dbReference type="NCBI Taxonomy" id="111807"/>
    <lineage>
        <taxon>Bacteria</taxon>
        <taxon>Bacillati</taxon>
        <taxon>Actinomycetota</taxon>
        <taxon>Actinomycetes</taxon>
        <taxon>Streptosporangiales</taxon>
        <taxon>Thermomonosporaceae</taxon>
        <taxon>Actinomadura</taxon>
    </lineage>
</organism>
<evidence type="ECO:0000313" key="7">
    <source>
        <dbReference type="Proteomes" id="UP001596380"/>
    </source>
</evidence>
<evidence type="ECO:0000259" key="4">
    <source>
        <dbReference type="Pfam" id="PF00891"/>
    </source>
</evidence>
<dbReference type="PANTHER" id="PTHR43712:SF2">
    <property type="entry name" value="O-METHYLTRANSFERASE CICE"/>
    <property type="match status" value="1"/>
</dbReference>
<dbReference type="CDD" id="cd02440">
    <property type="entry name" value="AdoMet_MTases"/>
    <property type="match status" value="1"/>
</dbReference>
<dbReference type="PIRSF" id="PIRSF005739">
    <property type="entry name" value="O-mtase"/>
    <property type="match status" value="1"/>
</dbReference>
<comment type="caution">
    <text evidence="6">The sequence shown here is derived from an EMBL/GenBank/DDBJ whole genome shotgun (WGS) entry which is preliminary data.</text>
</comment>
<dbReference type="Pfam" id="PF00891">
    <property type="entry name" value="Methyltransf_2"/>
    <property type="match status" value="1"/>
</dbReference>
<evidence type="ECO:0000256" key="3">
    <source>
        <dbReference type="ARBA" id="ARBA00022691"/>
    </source>
</evidence>
<dbReference type="InterPro" id="IPR036390">
    <property type="entry name" value="WH_DNA-bd_sf"/>
</dbReference>
<evidence type="ECO:0000259" key="5">
    <source>
        <dbReference type="Pfam" id="PF08100"/>
    </source>
</evidence>
<keyword evidence="2" id="KW-0808">Transferase</keyword>
<dbReference type="InterPro" id="IPR012967">
    <property type="entry name" value="COMT_dimerisation"/>
</dbReference>
<dbReference type="SUPFAM" id="SSF46785">
    <property type="entry name" value="Winged helix' DNA-binding domain"/>
    <property type="match status" value="1"/>
</dbReference>
<reference evidence="7" key="1">
    <citation type="journal article" date="2019" name="Int. J. Syst. Evol. Microbiol.">
        <title>The Global Catalogue of Microorganisms (GCM) 10K type strain sequencing project: providing services to taxonomists for standard genome sequencing and annotation.</title>
        <authorList>
            <consortium name="The Broad Institute Genomics Platform"/>
            <consortium name="The Broad Institute Genome Sequencing Center for Infectious Disease"/>
            <person name="Wu L."/>
            <person name="Ma J."/>
        </authorList>
    </citation>
    <scope>NUCLEOTIDE SEQUENCE [LARGE SCALE GENOMIC DNA]</scope>
    <source>
        <strain evidence="7">JCM 3369</strain>
    </source>
</reference>
<evidence type="ECO:0000256" key="2">
    <source>
        <dbReference type="ARBA" id="ARBA00022679"/>
    </source>
</evidence>
<dbReference type="GO" id="GO:0008168">
    <property type="term" value="F:methyltransferase activity"/>
    <property type="evidence" value="ECO:0007669"/>
    <property type="project" value="UniProtKB-KW"/>
</dbReference>
<dbReference type="EMBL" id="JBHSXS010000018">
    <property type="protein sequence ID" value="MFC6883219.1"/>
    <property type="molecule type" value="Genomic_DNA"/>
</dbReference>
<dbReference type="Proteomes" id="UP001596380">
    <property type="component" value="Unassembled WGS sequence"/>
</dbReference>
<feature type="domain" description="O-methyltransferase dimerisation" evidence="5">
    <location>
        <begin position="17"/>
        <end position="92"/>
    </location>
</feature>
<name>A0ABW2CN45_9ACTN</name>
<dbReference type="RefSeq" id="WP_160822547.1">
    <property type="nucleotide sequence ID" value="NZ_JBHSXE010000001.1"/>
</dbReference>
<accession>A0ABW2CN45</accession>
<dbReference type="GO" id="GO:0032259">
    <property type="term" value="P:methylation"/>
    <property type="evidence" value="ECO:0007669"/>
    <property type="project" value="UniProtKB-KW"/>
</dbReference>
<keyword evidence="7" id="KW-1185">Reference proteome</keyword>
<proteinExistence type="predicted"/>
<sequence length="338" mass="36987">MTSTTTPDTSRPDGILRLANAFCDAKALLTAVELGLFTTLSAGPATEEEIRKALGLHGRGLSDWLDLLVELDMLERADGRYANTTGADRYLVRGQESYIGGFIERSNRNLYPAWGRLSEALRTGESQSGSDFGAVVENPRILGQFINSMDAFIRVLGPQFIEAYDGWADYGSVLDIGGCRGALTAQIVKAHPHLTGKVFDLPQMEPFFQEKVAEQGLDGRMSFHGGSFFTDPLPSADIVVIGHVLHDWDREQRGFLVRKAYESVNPGGVLLVYDRMLDRASSRQVNLVVSLDMLLVTEGGSEYTLDELRGHAREAGFASVTDQPLGEDDTLLIARKAS</sequence>
<dbReference type="Gene3D" id="1.10.10.10">
    <property type="entry name" value="Winged helix-like DNA-binding domain superfamily/Winged helix DNA-binding domain"/>
    <property type="match status" value="1"/>
</dbReference>
<keyword evidence="3" id="KW-0949">S-adenosyl-L-methionine</keyword>
<keyword evidence="1 6" id="KW-0489">Methyltransferase</keyword>
<protein>
    <submittedName>
        <fullName evidence="6">Methyltransferase</fullName>
    </submittedName>
</protein>
<dbReference type="SUPFAM" id="SSF53335">
    <property type="entry name" value="S-adenosyl-L-methionine-dependent methyltransferases"/>
    <property type="match status" value="1"/>
</dbReference>
<dbReference type="PANTHER" id="PTHR43712">
    <property type="entry name" value="PUTATIVE (AFU_ORTHOLOGUE AFUA_4G14580)-RELATED"/>
    <property type="match status" value="1"/>
</dbReference>
<dbReference type="InterPro" id="IPR029063">
    <property type="entry name" value="SAM-dependent_MTases_sf"/>
</dbReference>
<dbReference type="Pfam" id="PF08100">
    <property type="entry name" value="Dimerisation"/>
    <property type="match status" value="1"/>
</dbReference>
<dbReference type="Gene3D" id="3.40.50.150">
    <property type="entry name" value="Vaccinia Virus protein VP39"/>
    <property type="match status" value="1"/>
</dbReference>
<dbReference type="InterPro" id="IPR001077">
    <property type="entry name" value="COMT_C"/>
</dbReference>
<dbReference type="InterPro" id="IPR016461">
    <property type="entry name" value="COMT-like"/>
</dbReference>